<keyword evidence="4" id="KW-1003">Cell membrane</keyword>
<accession>A0ABW1LTV7</accession>
<feature type="binding site" evidence="4">
    <location>
        <position position="329"/>
    </location>
    <ligand>
        <name>spermidine</name>
        <dbReference type="ChEBI" id="CHEBI:57834"/>
    </ligand>
</feature>
<feature type="binding site" evidence="4">
    <location>
        <position position="371"/>
    </location>
    <ligand>
        <name>S-methyl-5'-thioadenosine</name>
        <dbReference type="ChEBI" id="CHEBI:17509"/>
    </ligand>
</feature>
<comment type="caution">
    <text evidence="4">Lacks conserved residue(s) required for the propagation of feature annotation.</text>
</comment>
<keyword evidence="4" id="KW-0812">Transmembrane</keyword>
<keyword evidence="2 4" id="KW-0808">Transferase</keyword>
<keyword evidence="4" id="KW-0472">Membrane</keyword>
<dbReference type="EC" id="2.5.1.16" evidence="4"/>
<dbReference type="InterPro" id="IPR001045">
    <property type="entry name" value="Spermi_synthase"/>
</dbReference>
<dbReference type="Gene3D" id="3.40.50.150">
    <property type="entry name" value="Vaccinia Virus protein VP39"/>
    <property type="match status" value="1"/>
</dbReference>
<feature type="transmembrane region" description="Helical" evidence="4">
    <location>
        <begin position="220"/>
        <end position="241"/>
    </location>
</feature>
<feature type="transmembrane region" description="Helical" evidence="4">
    <location>
        <begin position="191"/>
        <end position="214"/>
    </location>
</feature>
<dbReference type="NCBIfam" id="NF037959">
    <property type="entry name" value="MFS_SpdSyn"/>
    <property type="match status" value="1"/>
</dbReference>
<feature type="binding site" evidence="4">
    <location>
        <position position="351"/>
    </location>
    <ligand>
        <name>spermidine</name>
        <dbReference type="ChEBI" id="CHEBI:57834"/>
    </ligand>
</feature>
<dbReference type="PROSITE" id="PS01330">
    <property type="entry name" value="PABS_1"/>
    <property type="match status" value="1"/>
</dbReference>
<dbReference type="EMBL" id="JBHSPT010000008">
    <property type="protein sequence ID" value="MFC6054569.1"/>
    <property type="molecule type" value="Genomic_DNA"/>
</dbReference>
<dbReference type="InterPro" id="IPR030374">
    <property type="entry name" value="PABS"/>
</dbReference>
<dbReference type="InterPro" id="IPR030373">
    <property type="entry name" value="PABS_CS"/>
</dbReference>
<evidence type="ECO:0000256" key="1">
    <source>
        <dbReference type="ARBA" id="ARBA00007867"/>
    </source>
</evidence>
<dbReference type="GO" id="GO:0004766">
    <property type="term" value="F:spermidine synthase activity"/>
    <property type="evidence" value="ECO:0007669"/>
    <property type="project" value="UniProtKB-EC"/>
</dbReference>
<evidence type="ECO:0000256" key="5">
    <source>
        <dbReference type="PROSITE-ProRule" id="PRU00354"/>
    </source>
</evidence>
<feature type="compositionally biased region" description="Gly residues" evidence="6">
    <location>
        <begin position="28"/>
        <end position="37"/>
    </location>
</feature>
<evidence type="ECO:0000256" key="4">
    <source>
        <dbReference type="HAMAP-Rule" id="MF_00198"/>
    </source>
</evidence>
<protein>
    <recommendedName>
        <fullName evidence="4">Polyamine aminopropyltransferase</fullName>
    </recommendedName>
    <alternativeName>
        <fullName evidence="4">Putrescine aminopropyltransferase</fullName>
        <shortName evidence="4">PAPT</shortName>
    </alternativeName>
    <alternativeName>
        <fullName evidence="4">Spermidine synthase</fullName>
        <shortName evidence="4">SPDS</shortName>
        <shortName evidence="4">SPDSY</shortName>
        <ecNumber evidence="4">2.5.1.16</ecNumber>
    </alternativeName>
</protein>
<organism evidence="8 9">
    <name type="scientific">Streptomyces pratens</name>
    <dbReference type="NCBI Taxonomy" id="887456"/>
    <lineage>
        <taxon>Bacteria</taxon>
        <taxon>Bacillati</taxon>
        <taxon>Actinomycetota</taxon>
        <taxon>Actinomycetes</taxon>
        <taxon>Kitasatosporales</taxon>
        <taxon>Streptomycetaceae</taxon>
        <taxon>Streptomyces</taxon>
    </lineage>
</organism>
<dbReference type="NCBIfam" id="NF002956">
    <property type="entry name" value="PRK03612.1"/>
    <property type="match status" value="1"/>
</dbReference>
<evidence type="ECO:0000256" key="6">
    <source>
        <dbReference type="SAM" id="MobiDB-lite"/>
    </source>
</evidence>
<evidence type="ECO:0000313" key="8">
    <source>
        <dbReference type="EMBL" id="MFC6054569.1"/>
    </source>
</evidence>
<feature type="region of interest" description="Disordered" evidence="6">
    <location>
        <begin position="523"/>
        <end position="548"/>
    </location>
</feature>
<keyword evidence="4" id="KW-1133">Transmembrane helix</keyword>
<keyword evidence="9" id="KW-1185">Reference proteome</keyword>
<evidence type="ECO:0000313" key="9">
    <source>
        <dbReference type="Proteomes" id="UP001596242"/>
    </source>
</evidence>
<evidence type="ECO:0000256" key="3">
    <source>
        <dbReference type="ARBA" id="ARBA00023115"/>
    </source>
</evidence>
<comment type="catalytic activity">
    <reaction evidence="4">
        <text>S-adenosyl 3-(methylsulfanyl)propylamine + putrescine = S-methyl-5'-thioadenosine + spermidine + H(+)</text>
        <dbReference type="Rhea" id="RHEA:12721"/>
        <dbReference type="ChEBI" id="CHEBI:15378"/>
        <dbReference type="ChEBI" id="CHEBI:17509"/>
        <dbReference type="ChEBI" id="CHEBI:57443"/>
        <dbReference type="ChEBI" id="CHEBI:57834"/>
        <dbReference type="ChEBI" id="CHEBI:326268"/>
        <dbReference type="EC" id="2.5.1.16"/>
    </reaction>
</comment>
<comment type="subunit">
    <text evidence="4">Homodimer or homotetramer.</text>
</comment>
<keyword evidence="3 4" id="KW-0620">Polyamine biosynthesis</keyword>
<sequence length="569" mass="60148">MIELQAPAPPGSAQPRDRRRDSDSDSGSGSGGGGGDDSGSSLRLPVRQGTGRFLVLAGVFVCAACGLVYELELVALAAYLMGDSVTQASVVLSVMVFAMGIGSLAAKRLRRHAAAAFGAIEAALALVGGCSAMALYAVFAWTGDWGGPWAYGPPVLLVVFSLAVGLLIGAEVPLLMELIQRIRRQDAGGAVADLFAADYVGALVGGLAFPFLLLPFLGQLTGTLITGAVNTVVGGALVLGLFRQDLTRRARRLLIVANLCVLTVLASATVLVDDFERAARHAMYGSDVRVALRTDVQEVVLTGDRDARSLGLFLDGRLRVSSRDELRYHEALVHPAMTGPHERVLVLGGGDGLAAREVLRHPGVRRVDVVELDAGVVRLARHDPALSALNGHALDDPRVRVTTEDAFDWLRGAPPAAYDVVVSDLPHPEITASTKLYSQEFYGLNRSVLAPGGRLVVHAGQVTSRPETYWTVESTLRSAGFRTVPYGTGGRPAGLVTGPARTPADTTRALRDRGFILAARTDPELRLDPSGPRPRTLTDNSLAAGARAAERTRVPGLPPSTLIHPRYAR</sequence>
<feature type="domain" description="PABS" evidence="7">
    <location>
        <begin position="263"/>
        <end position="506"/>
    </location>
</feature>
<comment type="pathway">
    <text evidence="4">Amine and polyamine biosynthesis; spermidine biosynthesis; spermidine from putrescine: step 1/1.</text>
</comment>
<dbReference type="SUPFAM" id="SSF53335">
    <property type="entry name" value="S-adenosyl-L-methionine-dependent methyltransferases"/>
    <property type="match status" value="1"/>
</dbReference>
<evidence type="ECO:0000256" key="2">
    <source>
        <dbReference type="ARBA" id="ARBA00022679"/>
    </source>
</evidence>
<feature type="transmembrane region" description="Helical" evidence="4">
    <location>
        <begin position="253"/>
        <end position="272"/>
    </location>
</feature>
<dbReference type="InterPro" id="IPR036259">
    <property type="entry name" value="MFS_trans_sf"/>
</dbReference>
<comment type="similarity">
    <text evidence="1 4">Belongs to the spermidine/spermine synthase family.</text>
</comment>
<feature type="region of interest" description="Disordered" evidence="6">
    <location>
        <begin position="1"/>
        <end position="41"/>
    </location>
</feature>
<reference evidence="9" key="1">
    <citation type="journal article" date="2019" name="Int. J. Syst. Evol. Microbiol.">
        <title>The Global Catalogue of Microorganisms (GCM) 10K type strain sequencing project: providing services to taxonomists for standard genome sequencing and annotation.</title>
        <authorList>
            <consortium name="The Broad Institute Genomics Platform"/>
            <consortium name="The Broad Institute Genome Sequencing Center for Infectious Disease"/>
            <person name="Wu L."/>
            <person name="Ma J."/>
        </authorList>
    </citation>
    <scope>NUCLEOTIDE SEQUENCE [LARGE SCALE GENOMIC DNA]</scope>
    <source>
        <strain evidence="9">JCM 12763</strain>
    </source>
</reference>
<dbReference type="Pfam" id="PF01564">
    <property type="entry name" value="Spermine_synth"/>
    <property type="match status" value="1"/>
</dbReference>
<dbReference type="Proteomes" id="UP001596242">
    <property type="component" value="Unassembled WGS sequence"/>
</dbReference>
<dbReference type="InterPro" id="IPR029063">
    <property type="entry name" value="SAM-dependent_MTases_sf"/>
</dbReference>
<dbReference type="PANTHER" id="PTHR43317:SF1">
    <property type="entry name" value="THERMOSPERMINE SYNTHASE ACAULIS5"/>
    <property type="match status" value="1"/>
</dbReference>
<feature type="active site" description="Proton acceptor" evidence="4 5">
    <location>
        <position position="424"/>
    </location>
</feature>
<feature type="transmembrane region" description="Helical" evidence="4">
    <location>
        <begin position="53"/>
        <end position="79"/>
    </location>
</feature>
<comment type="function">
    <text evidence="4">Catalyzes the irreversible transfer of a propylamine group from the amino donor S-adenosylmethioninamine (decarboxy-AdoMet) to putrescine (1,4-diaminobutane) to yield spermidine.</text>
</comment>
<dbReference type="RefSeq" id="WP_386393174.1">
    <property type="nucleotide sequence ID" value="NZ_JBHSPT010000008.1"/>
</dbReference>
<feature type="transmembrane region" description="Helical" evidence="4">
    <location>
        <begin position="151"/>
        <end position="170"/>
    </location>
</feature>
<dbReference type="PANTHER" id="PTHR43317">
    <property type="entry name" value="THERMOSPERMINE SYNTHASE ACAULIS5"/>
    <property type="match status" value="1"/>
</dbReference>
<comment type="caution">
    <text evidence="8">The sequence shown here is derived from an EMBL/GenBank/DDBJ whole genome shotgun (WGS) entry which is preliminary data.</text>
</comment>
<feature type="transmembrane region" description="Helical" evidence="4">
    <location>
        <begin position="85"/>
        <end position="106"/>
    </location>
</feature>
<dbReference type="SUPFAM" id="SSF103473">
    <property type="entry name" value="MFS general substrate transporter"/>
    <property type="match status" value="1"/>
</dbReference>
<dbReference type="PROSITE" id="PS51006">
    <property type="entry name" value="PABS_2"/>
    <property type="match status" value="1"/>
</dbReference>
<evidence type="ECO:0000259" key="7">
    <source>
        <dbReference type="PROSITE" id="PS51006"/>
    </source>
</evidence>
<proteinExistence type="inferred from homology"/>
<feature type="binding site" evidence="4">
    <location>
        <begin position="405"/>
        <end position="406"/>
    </location>
    <ligand>
        <name>S-methyl-5'-thioadenosine</name>
        <dbReference type="ChEBI" id="CHEBI:17509"/>
    </ligand>
</feature>
<dbReference type="CDD" id="cd02440">
    <property type="entry name" value="AdoMet_MTases"/>
    <property type="match status" value="1"/>
</dbReference>
<keyword evidence="4" id="KW-0745">Spermidine biosynthesis</keyword>
<name>A0ABW1LTV7_9ACTN</name>
<gene>
    <name evidence="4" type="primary">speE</name>
    <name evidence="8" type="ORF">ACFP50_03555</name>
</gene>
<dbReference type="HAMAP" id="MF_00198">
    <property type="entry name" value="Spermidine_synth"/>
    <property type="match status" value="1"/>
</dbReference>
<feature type="transmembrane region" description="Helical" evidence="4">
    <location>
        <begin position="113"/>
        <end position="139"/>
    </location>
</feature>
<comment type="subcellular location">
    <subcellularLocation>
        <location evidence="4">Cell membrane</location>
        <topology evidence="4">Multi-pass membrane protein</topology>
    </subcellularLocation>
</comment>
<feature type="binding site" evidence="4">
    <location>
        <position position="297"/>
    </location>
    <ligand>
        <name>S-methyl-5'-thioadenosine</name>
        <dbReference type="ChEBI" id="CHEBI:17509"/>
    </ligand>
</feature>